<sequence>LPRNMTTKIKLNPTDLKRKSIFDYTEFNNLTLDEKKDVYVLLIKELLIRNG</sequence>
<dbReference type="Proteomes" id="UP000789920">
    <property type="component" value="Unassembled WGS sequence"/>
</dbReference>
<gene>
    <name evidence="1" type="ORF">RPERSI_LOCUS35777</name>
</gene>
<evidence type="ECO:0000313" key="2">
    <source>
        <dbReference type="Proteomes" id="UP000789920"/>
    </source>
</evidence>
<organism evidence="1 2">
    <name type="scientific">Racocetra persica</name>
    <dbReference type="NCBI Taxonomy" id="160502"/>
    <lineage>
        <taxon>Eukaryota</taxon>
        <taxon>Fungi</taxon>
        <taxon>Fungi incertae sedis</taxon>
        <taxon>Mucoromycota</taxon>
        <taxon>Glomeromycotina</taxon>
        <taxon>Glomeromycetes</taxon>
        <taxon>Diversisporales</taxon>
        <taxon>Gigasporaceae</taxon>
        <taxon>Racocetra</taxon>
    </lineage>
</organism>
<comment type="caution">
    <text evidence="1">The sequence shown here is derived from an EMBL/GenBank/DDBJ whole genome shotgun (WGS) entry which is preliminary data.</text>
</comment>
<name>A0ACA9SX17_9GLOM</name>
<evidence type="ECO:0000313" key="1">
    <source>
        <dbReference type="EMBL" id="CAG8849806.1"/>
    </source>
</evidence>
<protein>
    <submittedName>
        <fullName evidence="1">34114_t:CDS:1</fullName>
    </submittedName>
</protein>
<reference evidence="1" key="1">
    <citation type="submission" date="2021-06" db="EMBL/GenBank/DDBJ databases">
        <authorList>
            <person name="Kallberg Y."/>
            <person name="Tangrot J."/>
            <person name="Rosling A."/>
        </authorList>
    </citation>
    <scope>NUCLEOTIDE SEQUENCE</scope>
    <source>
        <strain evidence="1">MA461A</strain>
    </source>
</reference>
<feature type="non-terminal residue" evidence="1">
    <location>
        <position position="1"/>
    </location>
</feature>
<keyword evidence="2" id="KW-1185">Reference proteome</keyword>
<proteinExistence type="predicted"/>
<dbReference type="EMBL" id="CAJVQC010167463">
    <property type="protein sequence ID" value="CAG8849806.1"/>
    <property type="molecule type" value="Genomic_DNA"/>
</dbReference>
<feature type="non-terminal residue" evidence="1">
    <location>
        <position position="51"/>
    </location>
</feature>
<accession>A0ACA9SX17</accession>